<feature type="transmembrane region" description="Helical" evidence="4">
    <location>
        <begin position="215"/>
        <end position="234"/>
    </location>
</feature>
<feature type="transmembrane region" description="Helical" evidence="4">
    <location>
        <begin position="246"/>
        <end position="268"/>
    </location>
</feature>
<feature type="transmembrane region" description="Helical" evidence="4">
    <location>
        <begin position="128"/>
        <end position="154"/>
    </location>
</feature>
<evidence type="ECO:0000256" key="2">
    <source>
        <dbReference type="ARBA" id="ARBA00022989"/>
    </source>
</evidence>
<keyword evidence="2 4" id="KW-1133">Transmembrane helix</keyword>
<dbReference type="RefSeq" id="WP_199461625.1">
    <property type="nucleotide sequence ID" value="NZ_JAEMUH010000004.1"/>
</dbReference>
<dbReference type="Pfam" id="PF07690">
    <property type="entry name" value="MFS_1"/>
    <property type="match status" value="1"/>
</dbReference>
<feature type="transmembrane region" description="Helical" evidence="4">
    <location>
        <begin position="69"/>
        <end position="88"/>
    </location>
</feature>
<keyword evidence="1 4" id="KW-0812">Transmembrane</keyword>
<dbReference type="Proteomes" id="UP000598488">
    <property type="component" value="Unassembled WGS sequence"/>
</dbReference>
<feature type="transmembrane region" description="Helical" evidence="4">
    <location>
        <begin position="366"/>
        <end position="386"/>
    </location>
</feature>
<feature type="transmembrane region" description="Helical" evidence="4">
    <location>
        <begin position="338"/>
        <end position="360"/>
    </location>
</feature>
<dbReference type="InterPro" id="IPR010645">
    <property type="entry name" value="MFS_4"/>
</dbReference>
<dbReference type="PROSITE" id="PS50850">
    <property type="entry name" value="MFS"/>
    <property type="match status" value="1"/>
</dbReference>
<evidence type="ECO:0000259" key="5">
    <source>
        <dbReference type="PROSITE" id="PS50850"/>
    </source>
</evidence>
<dbReference type="SUPFAM" id="SSF103473">
    <property type="entry name" value="MFS general substrate transporter"/>
    <property type="match status" value="1"/>
</dbReference>
<evidence type="ECO:0000313" key="7">
    <source>
        <dbReference type="Proteomes" id="UP000598488"/>
    </source>
</evidence>
<protein>
    <submittedName>
        <fullName evidence="6">MFS transporter</fullName>
    </submittedName>
</protein>
<dbReference type="InterPro" id="IPR020846">
    <property type="entry name" value="MFS_dom"/>
</dbReference>
<feature type="transmembrane region" description="Helical" evidence="4">
    <location>
        <begin position="12"/>
        <end position="31"/>
    </location>
</feature>
<organism evidence="6 7">
    <name type="scientific">Marinomonas ostreistagni</name>
    <dbReference type="NCBI Taxonomy" id="359209"/>
    <lineage>
        <taxon>Bacteria</taxon>
        <taxon>Pseudomonadati</taxon>
        <taxon>Pseudomonadota</taxon>
        <taxon>Gammaproteobacteria</taxon>
        <taxon>Oceanospirillales</taxon>
        <taxon>Oceanospirillaceae</taxon>
        <taxon>Marinomonas</taxon>
    </lineage>
</organism>
<accession>A0ABS0Z8L5</accession>
<evidence type="ECO:0000256" key="4">
    <source>
        <dbReference type="SAM" id="Phobius"/>
    </source>
</evidence>
<dbReference type="EMBL" id="JAEMUH010000004">
    <property type="protein sequence ID" value="MBJ7550001.1"/>
    <property type="molecule type" value="Genomic_DNA"/>
</dbReference>
<feature type="transmembrane region" description="Helical" evidence="4">
    <location>
        <begin position="37"/>
        <end position="57"/>
    </location>
</feature>
<dbReference type="InterPro" id="IPR011701">
    <property type="entry name" value="MFS"/>
</dbReference>
<evidence type="ECO:0000256" key="3">
    <source>
        <dbReference type="ARBA" id="ARBA00023136"/>
    </source>
</evidence>
<comment type="caution">
    <text evidence="6">The sequence shown here is derived from an EMBL/GenBank/DDBJ whole genome shotgun (WGS) entry which is preliminary data.</text>
</comment>
<dbReference type="Gene3D" id="1.20.1250.20">
    <property type="entry name" value="MFS general substrate transporter like domains"/>
    <property type="match status" value="2"/>
</dbReference>
<dbReference type="PANTHER" id="PTHR23537:SF1">
    <property type="entry name" value="SUGAR TRANSPORTER"/>
    <property type="match status" value="1"/>
</dbReference>
<feature type="transmembrane region" description="Helical" evidence="4">
    <location>
        <begin position="304"/>
        <end position="326"/>
    </location>
</feature>
<name>A0ABS0Z8L5_9GAMM</name>
<evidence type="ECO:0000256" key="1">
    <source>
        <dbReference type="ARBA" id="ARBA00022692"/>
    </source>
</evidence>
<feature type="transmembrane region" description="Helical" evidence="4">
    <location>
        <begin position="94"/>
        <end position="116"/>
    </location>
</feature>
<keyword evidence="7" id="KW-1185">Reference proteome</keyword>
<feature type="transmembrane region" description="Helical" evidence="4">
    <location>
        <begin position="280"/>
        <end position="298"/>
    </location>
</feature>
<evidence type="ECO:0000313" key="6">
    <source>
        <dbReference type="EMBL" id="MBJ7550001.1"/>
    </source>
</evidence>
<proteinExistence type="predicted"/>
<keyword evidence="3 4" id="KW-0472">Membrane</keyword>
<dbReference type="PANTHER" id="PTHR23537">
    <property type="match status" value="1"/>
</dbReference>
<dbReference type="InterPro" id="IPR036259">
    <property type="entry name" value="MFS_trans_sf"/>
</dbReference>
<reference evidence="6 7" key="1">
    <citation type="submission" date="2020-12" db="EMBL/GenBank/DDBJ databases">
        <title>Comparative genome analysis of fungal antagonists Marinomonas ostreistagni 398 and M. spartinae 468.</title>
        <authorList>
            <person name="Fields J.L."/>
            <person name="Mavrodi O.V."/>
            <person name="Biber P.D."/>
            <person name="Indest K.J."/>
            <person name="Mavrodi D.V."/>
        </authorList>
    </citation>
    <scope>NUCLEOTIDE SEQUENCE [LARGE SCALE GENOMIC DNA]</scope>
    <source>
        <strain evidence="6 7">USM7</strain>
    </source>
</reference>
<sequence length="406" mass="42705">MGIALVMAFNQVVSHGFGLFLFAALLPSMQSDIEIEAWHLAIIGAGTQASYLMGAALLGSLGHKVRSEVLLFGSGLTTAIILFGMLFLKMPEMVIAGLCLMSLSAALCWGGIVELISRSSSPSNKSMYLSIASSGTAWGYGANGLIMLLVLPAWGWQGGWVVAGGVALTCIVTTLIALSKKSKVQFVAPENNTFIGGGAALDTRGLIKTIVNERVARTSCLILFLVGLSTMPFSTWLNTYLAELELATSIAGAVWLLVGVSGMLSGLWVGKLSDKKGASLSLLLIFLCFFIGNAAFAFDPVNGVLVLAVMYGLMYFPVWGVLAGWVNRSYSSKATMQVNGAGMIAFGIGGIVGNLFAGYVQSQWSSVAGLFDGILLVSLILVILAVKLFMTDLSKKVIDITLAPDA</sequence>
<feature type="domain" description="Major facilitator superfamily (MFS) profile" evidence="5">
    <location>
        <begin position="4"/>
        <end position="390"/>
    </location>
</feature>
<gene>
    <name evidence="6" type="ORF">JHD44_04875</name>
</gene>
<feature type="transmembrane region" description="Helical" evidence="4">
    <location>
        <begin position="160"/>
        <end position="178"/>
    </location>
</feature>